<evidence type="ECO:0000313" key="2">
    <source>
        <dbReference type="EMBL" id="GAA4503242.1"/>
    </source>
</evidence>
<organism evidence="2 3">
    <name type="scientific">Hymenobacter ginsengisoli</name>
    <dbReference type="NCBI Taxonomy" id="1051626"/>
    <lineage>
        <taxon>Bacteria</taxon>
        <taxon>Pseudomonadati</taxon>
        <taxon>Bacteroidota</taxon>
        <taxon>Cytophagia</taxon>
        <taxon>Cytophagales</taxon>
        <taxon>Hymenobacteraceae</taxon>
        <taxon>Hymenobacter</taxon>
    </lineage>
</organism>
<dbReference type="SUPFAM" id="SSF88874">
    <property type="entry name" value="Receptor-binding domain of short tail fibre protein gp12"/>
    <property type="match status" value="1"/>
</dbReference>
<keyword evidence="3" id="KW-1185">Reference proteome</keyword>
<dbReference type="InterPro" id="IPR011083">
    <property type="entry name" value="Phage_tail_collar_dom"/>
</dbReference>
<sequence>MDPFLGEIRLMPYQYTTLYWLPCQGQLLSVAQYQALFSLLGTTFGGNGQTTFGLPDLRGRAIVGQGQGPGLSNYKPGQQTGTETVKLAVAELPAHTHAMSATVPVSNLGGTTGSPQDSFFAQQAREQYSGAPNGGTMAPALLYGDTDTAGGGEAHNNMMPYLVLAYCIATNGVYPQPE</sequence>
<reference evidence="3" key="1">
    <citation type="journal article" date="2019" name="Int. J. Syst. Evol. Microbiol.">
        <title>The Global Catalogue of Microorganisms (GCM) 10K type strain sequencing project: providing services to taxonomists for standard genome sequencing and annotation.</title>
        <authorList>
            <consortium name="The Broad Institute Genomics Platform"/>
            <consortium name="The Broad Institute Genome Sequencing Center for Infectious Disease"/>
            <person name="Wu L."/>
            <person name="Ma J."/>
        </authorList>
    </citation>
    <scope>NUCLEOTIDE SEQUENCE [LARGE SCALE GENOMIC DNA]</scope>
    <source>
        <strain evidence="3">JCM 17841</strain>
    </source>
</reference>
<dbReference type="EMBL" id="BAABGQ010000006">
    <property type="protein sequence ID" value="GAA4503242.1"/>
    <property type="molecule type" value="Genomic_DNA"/>
</dbReference>
<name>A0ABP8QLX2_9BACT</name>
<dbReference type="InterPro" id="IPR037053">
    <property type="entry name" value="Phage_tail_collar_dom_sf"/>
</dbReference>
<proteinExistence type="predicted"/>
<dbReference type="Proteomes" id="UP001501243">
    <property type="component" value="Unassembled WGS sequence"/>
</dbReference>
<dbReference type="RefSeq" id="WP_208129843.1">
    <property type="nucleotide sequence ID" value="NZ_BAABGQ010000006.1"/>
</dbReference>
<comment type="caution">
    <text evidence="2">The sequence shown here is derived from an EMBL/GenBank/DDBJ whole genome shotgun (WGS) entry which is preliminary data.</text>
</comment>
<gene>
    <name evidence="2" type="ORF">GCM10023172_27760</name>
</gene>
<feature type="domain" description="Phage tail collar" evidence="1">
    <location>
        <begin position="6"/>
        <end position="62"/>
    </location>
</feature>
<protein>
    <submittedName>
        <fullName evidence="2">Tail fiber protein</fullName>
    </submittedName>
</protein>
<accession>A0ABP8QLX2</accession>
<evidence type="ECO:0000259" key="1">
    <source>
        <dbReference type="Pfam" id="PF07484"/>
    </source>
</evidence>
<dbReference type="Pfam" id="PF07484">
    <property type="entry name" value="Collar"/>
    <property type="match status" value="1"/>
</dbReference>
<dbReference type="Gene3D" id="3.90.1340.10">
    <property type="entry name" value="Phage tail collar domain"/>
    <property type="match status" value="1"/>
</dbReference>
<evidence type="ECO:0000313" key="3">
    <source>
        <dbReference type="Proteomes" id="UP001501243"/>
    </source>
</evidence>